<dbReference type="SUPFAM" id="SSF48173">
    <property type="entry name" value="Cryptochrome/photolyase FAD-binding domain"/>
    <property type="match status" value="1"/>
</dbReference>
<keyword evidence="2 4" id="KW-0274">FAD</keyword>
<name>A0A2N1PRH4_9BACT</name>
<dbReference type="PANTHER" id="PTHR11455:SF9">
    <property type="entry name" value="CRYPTOCHROME CIRCADIAN CLOCK 5 ISOFORM X1"/>
    <property type="match status" value="1"/>
</dbReference>
<feature type="binding site" evidence="4">
    <location>
        <begin position="273"/>
        <end position="280"/>
    </location>
    <ligand>
        <name>FAD</name>
        <dbReference type="ChEBI" id="CHEBI:57692"/>
    </ligand>
</feature>
<dbReference type="PANTHER" id="PTHR11455">
    <property type="entry name" value="CRYPTOCHROME"/>
    <property type="match status" value="1"/>
</dbReference>
<dbReference type="PROSITE" id="PS00691">
    <property type="entry name" value="DNA_PHOTOLYASES_1_2"/>
    <property type="match status" value="1"/>
</dbReference>
<keyword evidence="3 6" id="KW-0157">Chromophore</keyword>
<organism evidence="8 9">
    <name type="scientific">Candidatus Wallbacteria bacterium HGW-Wallbacteria-1</name>
    <dbReference type="NCBI Taxonomy" id="2013854"/>
    <lineage>
        <taxon>Bacteria</taxon>
        <taxon>Candidatus Walliibacteriota</taxon>
    </lineage>
</organism>
<feature type="domain" description="Photolyase/cryptochrome alpha/beta" evidence="7">
    <location>
        <begin position="5"/>
        <end position="135"/>
    </location>
</feature>
<evidence type="ECO:0000313" key="8">
    <source>
        <dbReference type="EMBL" id="PKK90940.1"/>
    </source>
</evidence>
<dbReference type="PROSITE" id="PS00394">
    <property type="entry name" value="DNA_PHOTOLYASES_1_1"/>
    <property type="match status" value="1"/>
</dbReference>
<dbReference type="Gene3D" id="3.40.50.620">
    <property type="entry name" value="HUPs"/>
    <property type="match status" value="1"/>
</dbReference>
<dbReference type="AlphaFoldDB" id="A0A2N1PRH4"/>
<dbReference type="InterPro" id="IPR006050">
    <property type="entry name" value="DNA_photolyase_N"/>
</dbReference>
<feature type="binding site" evidence="4">
    <location>
        <begin position="370"/>
        <end position="372"/>
    </location>
    <ligand>
        <name>FAD</name>
        <dbReference type="ChEBI" id="CHEBI:57692"/>
    </ligand>
</feature>
<dbReference type="EMBL" id="PGXC01000003">
    <property type="protein sequence ID" value="PKK90940.1"/>
    <property type="molecule type" value="Genomic_DNA"/>
</dbReference>
<dbReference type="InterPro" id="IPR002081">
    <property type="entry name" value="Cryptochrome/DNA_photolyase_1"/>
</dbReference>
<dbReference type="SUPFAM" id="SSF52425">
    <property type="entry name" value="Cryptochrome/photolyase, N-terminal domain"/>
    <property type="match status" value="1"/>
</dbReference>
<dbReference type="GO" id="GO:0006139">
    <property type="term" value="P:nucleobase-containing compound metabolic process"/>
    <property type="evidence" value="ECO:0007669"/>
    <property type="project" value="UniProtKB-ARBA"/>
</dbReference>
<dbReference type="GO" id="GO:0003904">
    <property type="term" value="F:deoxyribodipyrimidine photo-lyase activity"/>
    <property type="evidence" value="ECO:0007669"/>
    <property type="project" value="TreeGrafter"/>
</dbReference>
<feature type="site" description="Electron transfer via tryptophanyl radical" evidence="5">
    <location>
        <position position="304"/>
    </location>
</feature>
<keyword evidence="1 4" id="KW-0285">Flavoprotein</keyword>
<dbReference type="GO" id="GO:0071949">
    <property type="term" value="F:FAD binding"/>
    <property type="evidence" value="ECO:0007669"/>
    <property type="project" value="TreeGrafter"/>
</dbReference>
<gene>
    <name evidence="8" type="ORF">CVV64_04000</name>
</gene>
<dbReference type="InterPro" id="IPR014729">
    <property type="entry name" value="Rossmann-like_a/b/a_fold"/>
</dbReference>
<sequence length="467" mass="53832">MISEPLTLFIFRSDLRIDDNTGLRGAFSSGLPVVPCFIFDPAQISLNPLNCNAFGFMMKSLIELNHQIIQAGGQLNVFHGNPIEVIDKIILSGVEIRSIHMNRSYSEYGVSRDLEIGDFCRRRGVSLHCWGDCLLREPEELHKSDGTPYRVFTSFWKRHKSLGNPPIPNSFDYKFLPVNFLRGSMGRSWAERVAEFSEFDCRAEIMAEGGRKAALSLLDRIVELDNYRETRDFPALRGTSELSAHLKFGTVSIRESYHRICSLFGEDHELLRQLVWRDFYAHIGFHFPHVFQRSFDDRYADLRWPGDIENLSLWKAGLTGFPIVDAGMRQLSQTGSMHNRVRMIAASFLVKDLLLDWRLGEKHFASLLTDIDQCSNNGNWQWAASTGVDAVPYFRVFNPWLQTRRFDPECTYIRRWLPELDQLSTRELFSIERVRKSGLNYPEAIVDHASASSYFKNFMRYSIRGSV</sequence>
<protein>
    <submittedName>
        <fullName evidence="8">Deoxyribodipyrimidine photolyase</fullName>
    </submittedName>
</protein>
<evidence type="ECO:0000256" key="4">
    <source>
        <dbReference type="PIRSR" id="PIRSR602081-1"/>
    </source>
</evidence>
<feature type="site" description="Electron transfer via tryptophanyl radical" evidence="5">
    <location>
        <position position="357"/>
    </location>
</feature>
<dbReference type="InterPro" id="IPR018394">
    <property type="entry name" value="DNA_photolyase_1_CS_C"/>
</dbReference>
<feature type="site" description="Electron transfer via tryptophanyl radical" evidence="5">
    <location>
        <position position="380"/>
    </location>
</feature>
<reference evidence="8 9" key="1">
    <citation type="journal article" date="2017" name="ISME J.">
        <title>Potential for microbial H2 and metal transformations associated with novel bacteria and archaea in deep terrestrial subsurface sediments.</title>
        <authorList>
            <person name="Hernsdorf A.W."/>
            <person name="Amano Y."/>
            <person name="Miyakawa K."/>
            <person name="Ise K."/>
            <person name="Suzuki Y."/>
            <person name="Anantharaman K."/>
            <person name="Probst A."/>
            <person name="Burstein D."/>
            <person name="Thomas B.C."/>
            <person name="Banfield J.F."/>
        </authorList>
    </citation>
    <scope>NUCLEOTIDE SEQUENCE [LARGE SCALE GENOMIC DNA]</scope>
    <source>
        <strain evidence="8">HGW-Wallbacteria-1</strain>
    </source>
</reference>
<dbReference type="Pfam" id="PF03441">
    <property type="entry name" value="FAD_binding_7"/>
    <property type="match status" value="1"/>
</dbReference>
<evidence type="ECO:0000259" key="7">
    <source>
        <dbReference type="PROSITE" id="PS51645"/>
    </source>
</evidence>
<dbReference type="InterPro" id="IPR005101">
    <property type="entry name" value="Cryptochr/Photolyase_FAD-bd"/>
</dbReference>
<comment type="caution">
    <text evidence="8">The sequence shown here is derived from an EMBL/GenBank/DDBJ whole genome shotgun (WGS) entry which is preliminary data.</text>
</comment>
<dbReference type="GO" id="GO:0006950">
    <property type="term" value="P:response to stress"/>
    <property type="evidence" value="ECO:0007669"/>
    <property type="project" value="UniProtKB-ARBA"/>
</dbReference>
<dbReference type="Gene3D" id="1.25.40.80">
    <property type="match status" value="1"/>
</dbReference>
<dbReference type="GO" id="GO:0003677">
    <property type="term" value="F:DNA binding"/>
    <property type="evidence" value="ECO:0007669"/>
    <property type="project" value="TreeGrafter"/>
</dbReference>
<comment type="similarity">
    <text evidence="6">Belongs to the DNA photolyase family.</text>
</comment>
<evidence type="ECO:0000313" key="9">
    <source>
        <dbReference type="Proteomes" id="UP000233256"/>
    </source>
</evidence>
<dbReference type="Gene3D" id="1.10.579.10">
    <property type="entry name" value="DNA Cyclobutane Dipyrimidine Photolyase, subunit A, domain 3"/>
    <property type="match status" value="1"/>
</dbReference>
<evidence type="ECO:0000256" key="5">
    <source>
        <dbReference type="PIRSR" id="PIRSR602081-2"/>
    </source>
</evidence>
<dbReference type="PRINTS" id="PR00147">
    <property type="entry name" value="DNAPHOTLYASE"/>
</dbReference>
<evidence type="ECO:0000256" key="6">
    <source>
        <dbReference type="RuleBase" id="RU004182"/>
    </source>
</evidence>
<feature type="binding site" evidence="4">
    <location>
        <begin position="239"/>
        <end position="243"/>
    </location>
    <ligand>
        <name>FAD</name>
        <dbReference type="ChEBI" id="CHEBI:57692"/>
    </ligand>
</feature>
<dbReference type="Pfam" id="PF00875">
    <property type="entry name" value="DNA_photolyase"/>
    <property type="match status" value="1"/>
</dbReference>
<dbReference type="Proteomes" id="UP000233256">
    <property type="component" value="Unassembled WGS sequence"/>
</dbReference>
<evidence type="ECO:0000256" key="1">
    <source>
        <dbReference type="ARBA" id="ARBA00022630"/>
    </source>
</evidence>
<accession>A0A2N1PRH4</accession>
<keyword evidence="8" id="KW-0456">Lyase</keyword>
<evidence type="ECO:0000256" key="3">
    <source>
        <dbReference type="ARBA" id="ARBA00022991"/>
    </source>
</evidence>
<dbReference type="InterPro" id="IPR036155">
    <property type="entry name" value="Crypto/Photolyase_N_sf"/>
</dbReference>
<evidence type="ECO:0000256" key="2">
    <source>
        <dbReference type="ARBA" id="ARBA00022827"/>
    </source>
</evidence>
<comment type="cofactor">
    <cofactor evidence="4">
        <name>FAD</name>
        <dbReference type="ChEBI" id="CHEBI:57692"/>
    </cofactor>
    <text evidence="4">Binds 1 FAD per subunit.</text>
</comment>
<dbReference type="InterPro" id="IPR036134">
    <property type="entry name" value="Crypto/Photolyase_FAD-like_sf"/>
</dbReference>
<dbReference type="PROSITE" id="PS51645">
    <property type="entry name" value="PHR_CRY_ALPHA_BETA"/>
    <property type="match status" value="1"/>
</dbReference>
<feature type="binding site" evidence="4">
    <location>
        <position position="227"/>
    </location>
    <ligand>
        <name>FAD</name>
        <dbReference type="ChEBI" id="CHEBI:57692"/>
    </ligand>
</feature>
<proteinExistence type="inferred from homology"/>